<accession>A0ABV8JG11</accession>
<reference evidence="3" key="1">
    <citation type="journal article" date="2019" name="Int. J. Syst. Evol. Microbiol.">
        <title>The Global Catalogue of Microorganisms (GCM) 10K type strain sequencing project: providing services to taxonomists for standard genome sequencing and annotation.</title>
        <authorList>
            <consortium name="The Broad Institute Genomics Platform"/>
            <consortium name="The Broad Institute Genome Sequencing Center for Infectious Disease"/>
            <person name="Wu L."/>
            <person name="Ma J."/>
        </authorList>
    </citation>
    <scope>NUCLEOTIDE SEQUENCE [LARGE SCALE GENOMIC DNA]</scope>
    <source>
        <strain evidence="3">IBRC-M 10813</strain>
    </source>
</reference>
<keyword evidence="1" id="KW-0175">Coiled coil</keyword>
<evidence type="ECO:0000256" key="1">
    <source>
        <dbReference type="SAM" id="Coils"/>
    </source>
</evidence>
<dbReference type="RefSeq" id="WP_380705751.1">
    <property type="nucleotide sequence ID" value="NZ_JBHSAP010000018.1"/>
</dbReference>
<protein>
    <submittedName>
        <fullName evidence="2">Uncharacterized protein</fullName>
    </submittedName>
</protein>
<dbReference type="Proteomes" id="UP001595843">
    <property type="component" value="Unassembled WGS sequence"/>
</dbReference>
<comment type="caution">
    <text evidence="2">The sequence shown here is derived from an EMBL/GenBank/DDBJ whole genome shotgun (WGS) entry which is preliminary data.</text>
</comment>
<gene>
    <name evidence="2" type="ORF">ACFOUO_14030</name>
</gene>
<feature type="coiled-coil region" evidence="1">
    <location>
        <begin position="1"/>
        <end position="70"/>
    </location>
</feature>
<proteinExistence type="predicted"/>
<sequence>MQRQEEKIKEIKARLEEAKNLRYKAEVRLEDLERQEKEILKELEELGVEPEQLEEEIEKLQQEINRKIEEAWSMLPRELTKSDG</sequence>
<evidence type="ECO:0000313" key="2">
    <source>
        <dbReference type="EMBL" id="MFC4077916.1"/>
    </source>
</evidence>
<evidence type="ECO:0000313" key="3">
    <source>
        <dbReference type="Proteomes" id="UP001595843"/>
    </source>
</evidence>
<organism evidence="2 3">
    <name type="scientific">Salinithrix halophila</name>
    <dbReference type="NCBI Taxonomy" id="1485204"/>
    <lineage>
        <taxon>Bacteria</taxon>
        <taxon>Bacillati</taxon>
        <taxon>Bacillota</taxon>
        <taxon>Bacilli</taxon>
        <taxon>Bacillales</taxon>
        <taxon>Thermoactinomycetaceae</taxon>
        <taxon>Salinithrix</taxon>
    </lineage>
</organism>
<keyword evidence="3" id="KW-1185">Reference proteome</keyword>
<name>A0ABV8JG11_9BACL</name>
<dbReference type="EMBL" id="JBHSAP010000018">
    <property type="protein sequence ID" value="MFC4077916.1"/>
    <property type="molecule type" value="Genomic_DNA"/>
</dbReference>